<dbReference type="WBParaSite" id="PgR104_g006_t01">
    <property type="protein sequence ID" value="PgR104_g006_t01"/>
    <property type="gene ID" value="PgR104_g006"/>
</dbReference>
<proteinExistence type="predicted"/>
<name>A0A915C8Z3_PARUN</name>
<organism evidence="2 4">
    <name type="scientific">Parascaris univalens</name>
    <name type="common">Nematode worm</name>
    <dbReference type="NCBI Taxonomy" id="6257"/>
    <lineage>
        <taxon>Eukaryota</taxon>
        <taxon>Metazoa</taxon>
        <taxon>Ecdysozoa</taxon>
        <taxon>Nematoda</taxon>
        <taxon>Chromadorea</taxon>
        <taxon>Rhabditida</taxon>
        <taxon>Spirurina</taxon>
        <taxon>Ascaridomorpha</taxon>
        <taxon>Ascaridoidea</taxon>
        <taxon>Ascarididae</taxon>
        <taxon>Parascaris</taxon>
    </lineage>
</organism>
<evidence type="ECO:0000313" key="4">
    <source>
        <dbReference type="WBParaSite" id="PgR104_g006_t02"/>
    </source>
</evidence>
<dbReference type="Proteomes" id="UP000887569">
    <property type="component" value="Unplaced"/>
</dbReference>
<evidence type="ECO:0000256" key="1">
    <source>
        <dbReference type="SAM" id="Phobius"/>
    </source>
</evidence>
<evidence type="ECO:0000313" key="3">
    <source>
        <dbReference type="WBParaSite" id="PgR104_g006_t01"/>
    </source>
</evidence>
<feature type="transmembrane region" description="Helical" evidence="1">
    <location>
        <begin position="23"/>
        <end position="41"/>
    </location>
</feature>
<keyword evidence="1" id="KW-1133">Transmembrane helix</keyword>
<keyword evidence="1" id="KW-0472">Membrane</keyword>
<protein>
    <submittedName>
        <fullName evidence="3 4">Glycosyltransferase family 92 protein</fullName>
    </submittedName>
</protein>
<keyword evidence="1" id="KW-0812">Transmembrane</keyword>
<sequence>MERRSIRLIAAIVHNYAYYNRRAIVFILTVVLLVCAHNYFFRSINLTGSNIPLEFLHYQEILKTHVSFLANCTVPRLDPWDKSIIKYYKKPVPLHCKSFQNNVTVLHNGILKIMHEYRYKLKCRCRTFQHNTGISDFDVKYDNWIDIPIDGLRIAKEFVELSVQ</sequence>
<reference evidence="3 4" key="1">
    <citation type="submission" date="2022-11" db="UniProtKB">
        <authorList>
            <consortium name="WormBaseParasite"/>
        </authorList>
    </citation>
    <scope>IDENTIFICATION</scope>
</reference>
<dbReference type="WBParaSite" id="PgR104_g006_t02">
    <property type="protein sequence ID" value="PgR104_g006_t02"/>
    <property type="gene ID" value="PgR104_g006"/>
</dbReference>
<dbReference type="AlphaFoldDB" id="A0A915C8Z3"/>
<evidence type="ECO:0000313" key="2">
    <source>
        <dbReference type="Proteomes" id="UP000887569"/>
    </source>
</evidence>
<keyword evidence="2" id="KW-1185">Reference proteome</keyword>
<accession>A0A915C8Z3</accession>